<gene>
    <name evidence="1" type="ORF">CES86_4861</name>
</gene>
<accession>A0A256GBR3</accession>
<evidence type="ECO:0000313" key="2">
    <source>
        <dbReference type="Proteomes" id="UP000216363"/>
    </source>
</evidence>
<comment type="caution">
    <text evidence="1">The sequence shown here is derived from an EMBL/GenBank/DDBJ whole genome shotgun (WGS) entry which is preliminary data.</text>
</comment>
<dbReference type="Proteomes" id="UP000216363">
    <property type="component" value="Unassembled WGS sequence"/>
</dbReference>
<evidence type="ECO:0000313" key="1">
    <source>
        <dbReference type="EMBL" id="OYR24575.1"/>
    </source>
</evidence>
<sequence length="57" mass="6528">MVSKPRHLQYFHCTYMNAIFAKGSTFDSSNGRINPKTIAFKTKKTERKVIFVGRTCA</sequence>
<organism evidence="1 2">
    <name type="scientific">Brucella lupini</name>
    <dbReference type="NCBI Taxonomy" id="255457"/>
    <lineage>
        <taxon>Bacteria</taxon>
        <taxon>Pseudomonadati</taxon>
        <taxon>Pseudomonadota</taxon>
        <taxon>Alphaproteobacteria</taxon>
        <taxon>Hyphomicrobiales</taxon>
        <taxon>Brucellaceae</taxon>
        <taxon>Brucella/Ochrobactrum group</taxon>
        <taxon>Brucella</taxon>
    </lineage>
</organism>
<reference evidence="1 2" key="1">
    <citation type="submission" date="2017-07" db="EMBL/GenBank/DDBJ databases">
        <title>Draft genome of Ochrobactrum lupini type strain LUP21.</title>
        <authorList>
            <person name="Krzyzanowska D.M."/>
            <person name="Jafra S."/>
        </authorList>
    </citation>
    <scope>NUCLEOTIDE SEQUENCE [LARGE SCALE GENOMIC DNA]</scope>
    <source>
        <strain evidence="1 2">LUP21</strain>
    </source>
</reference>
<protein>
    <submittedName>
        <fullName evidence="1">Uncharacterized protein</fullName>
    </submittedName>
</protein>
<dbReference type="EMBL" id="NNRN01000062">
    <property type="protein sequence ID" value="OYR24575.1"/>
    <property type="molecule type" value="Genomic_DNA"/>
</dbReference>
<proteinExistence type="predicted"/>
<dbReference type="AlphaFoldDB" id="A0A256GBR3"/>
<name>A0A256GBR3_9HYPH</name>